<reference evidence="3" key="1">
    <citation type="submission" date="2015-06" db="EMBL/GenBank/DDBJ databases">
        <title>Comparative genomics of Burkholderia leaf nodule symbionts.</title>
        <authorList>
            <person name="Carlier A."/>
            <person name="Eberl L."/>
            <person name="Pinto-Carbo M."/>
        </authorList>
    </citation>
    <scope>NUCLEOTIDE SEQUENCE [LARGE SCALE GENOMIC DNA]</scope>
    <source>
        <strain evidence="3">UZHbot4</strain>
    </source>
</reference>
<keyword evidence="3" id="KW-1185">Reference proteome</keyword>
<proteinExistence type="predicted"/>
<dbReference type="AlphaFoldDB" id="A0A0L0M5Y4"/>
<dbReference type="OrthoDB" id="8943325at2"/>
<feature type="chain" id="PRO_5005544104" evidence="1">
    <location>
        <begin position="27"/>
        <end position="174"/>
    </location>
</feature>
<dbReference type="PATRIC" id="fig|242163.4.peg.3207"/>
<sequence>MNKLLIAAIVGTLATTSVFVSADAFAATTTTDSSAAKAKRPAPARRIIKRKPKAEAAAAAKTDPIPEGATKWSCKDGLAFYLKGDMKRDSIVTVNWAKKDYKLPRQDTTTGADRFHDSASGMDLVVIPTKAMLFSDKDESRLADECVTAEMAAGATAPTQAEALKNNPLIAPQK</sequence>
<gene>
    <name evidence="2" type="ORF">BVER_02323</name>
</gene>
<accession>A0A0L0M5Y4</accession>
<dbReference type="Proteomes" id="UP000036959">
    <property type="component" value="Unassembled WGS sequence"/>
</dbReference>
<comment type="caution">
    <text evidence="2">The sequence shown here is derived from an EMBL/GenBank/DDBJ whole genome shotgun (WGS) entry which is preliminary data.</text>
</comment>
<protein>
    <submittedName>
        <fullName evidence="2">Putative signal peptide protein</fullName>
    </submittedName>
</protein>
<evidence type="ECO:0000313" key="2">
    <source>
        <dbReference type="EMBL" id="KND57690.1"/>
    </source>
</evidence>
<evidence type="ECO:0000256" key="1">
    <source>
        <dbReference type="SAM" id="SignalP"/>
    </source>
</evidence>
<organism evidence="2 3">
    <name type="scientific">Candidatus Burkholderia verschuerenii</name>
    <dbReference type="NCBI Taxonomy" id="242163"/>
    <lineage>
        <taxon>Bacteria</taxon>
        <taxon>Pseudomonadati</taxon>
        <taxon>Pseudomonadota</taxon>
        <taxon>Betaproteobacteria</taxon>
        <taxon>Burkholderiales</taxon>
        <taxon>Burkholderiaceae</taxon>
        <taxon>Burkholderia</taxon>
    </lineage>
</organism>
<dbReference type="EMBL" id="LFJJ01000224">
    <property type="protein sequence ID" value="KND57690.1"/>
    <property type="molecule type" value="Genomic_DNA"/>
</dbReference>
<feature type="signal peptide" evidence="1">
    <location>
        <begin position="1"/>
        <end position="26"/>
    </location>
</feature>
<name>A0A0L0M5Y4_9BURK</name>
<dbReference type="RefSeq" id="WP_050455655.1">
    <property type="nucleotide sequence ID" value="NZ_LFJJ01000224.1"/>
</dbReference>
<evidence type="ECO:0000313" key="3">
    <source>
        <dbReference type="Proteomes" id="UP000036959"/>
    </source>
</evidence>
<keyword evidence="1" id="KW-0732">Signal</keyword>